<keyword evidence="3" id="KW-1185">Reference proteome</keyword>
<evidence type="ECO:0000313" key="2">
    <source>
        <dbReference type="EMBL" id="PSN62531.1"/>
    </source>
</evidence>
<organism evidence="2 3">
    <name type="scientific">Corynespora cassiicola Philippines</name>
    <dbReference type="NCBI Taxonomy" id="1448308"/>
    <lineage>
        <taxon>Eukaryota</taxon>
        <taxon>Fungi</taxon>
        <taxon>Dikarya</taxon>
        <taxon>Ascomycota</taxon>
        <taxon>Pezizomycotina</taxon>
        <taxon>Dothideomycetes</taxon>
        <taxon>Pleosporomycetidae</taxon>
        <taxon>Pleosporales</taxon>
        <taxon>Corynesporascaceae</taxon>
        <taxon>Corynespora</taxon>
    </lineage>
</organism>
<sequence>MKAREEEKSGWVQSGGCRQVGTRSRESLTGKAKLCERIILVNEAGRGGPTGGTGLGRGSSAQSSAKRKGGRHIVGGGRDCRVV</sequence>
<gene>
    <name evidence="2" type="ORF">BS50DRAFT_121506</name>
</gene>
<evidence type="ECO:0000313" key="3">
    <source>
        <dbReference type="Proteomes" id="UP000240883"/>
    </source>
</evidence>
<name>A0A2T2NAQ4_CORCC</name>
<dbReference type="EMBL" id="KZ678141">
    <property type="protein sequence ID" value="PSN62531.1"/>
    <property type="molecule type" value="Genomic_DNA"/>
</dbReference>
<dbReference type="AlphaFoldDB" id="A0A2T2NAQ4"/>
<feature type="region of interest" description="Disordered" evidence="1">
    <location>
        <begin position="44"/>
        <end position="83"/>
    </location>
</feature>
<proteinExistence type="predicted"/>
<feature type="region of interest" description="Disordered" evidence="1">
    <location>
        <begin position="1"/>
        <end position="28"/>
    </location>
</feature>
<feature type="compositionally biased region" description="Gly residues" evidence="1">
    <location>
        <begin position="45"/>
        <end position="57"/>
    </location>
</feature>
<evidence type="ECO:0000256" key="1">
    <source>
        <dbReference type="SAM" id="MobiDB-lite"/>
    </source>
</evidence>
<reference evidence="2 3" key="1">
    <citation type="journal article" date="2018" name="Front. Microbiol.">
        <title>Genome-Wide Analysis of Corynespora cassiicola Leaf Fall Disease Putative Effectors.</title>
        <authorList>
            <person name="Lopez D."/>
            <person name="Ribeiro S."/>
            <person name="Label P."/>
            <person name="Fumanal B."/>
            <person name="Venisse J.S."/>
            <person name="Kohler A."/>
            <person name="de Oliveira R.R."/>
            <person name="Labutti K."/>
            <person name="Lipzen A."/>
            <person name="Lail K."/>
            <person name="Bauer D."/>
            <person name="Ohm R.A."/>
            <person name="Barry K.W."/>
            <person name="Spatafora J."/>
            <person name="Grigoriev I.V."/>
            <person name="Martin F.M."/>
            <person name="Pujade-Renaud V."/>
        </authorList>
    </citation>
    <scope>NUCLEOTIDE SEQUENCE [LARGE SCALE GENOMIC DNA]</scope>
    <source>
        <strain evidence="2 3">Philippines</strain>
    </source>
</reference>
<dbReference type="Proteomes" id="UP000240883">
    <property type="component" value="Unassembled WGS sequence"/>
</dbReference>
<protein>
    <submittedName>
        <fullName evidence="2">Uncharacterized protein</fullName>
    </submittedName>
</protein>
<accession>A0A2T2NAQ4</accession>